<sequence>MRQHPPSVRDQCAQSAPYVRTIIGGALDAIDGAAAWVGAITSTMAPAVTELATANARRLIELAVRATPELERVHIRVIPESTGIRVEVSHPGGPLEPTRGSSSSIWATLSSQIQDFGSRHSPQSGHVMWFLIPPREVGDRMNASVAQYPYVIAWTGEAVQQSLTFRHHPEVGGLRLTYRDPHPEDWVYGVLRARHAIARGHGRPQFHRVHTLRQWRCMEYRLCQVCGRSAVDPDTGRTWWLLAADASSPGQGYTNAPPTCRDCIPRASTQCPQLHDTAAVYSAAACEPYAVLGTRFIAGVGGPVPLEEHTAQVPLDAFRALATVLAEQLVVRLAGLRREDLNMSQASR</sequence>
<gene>
    <name evidence="1" type="ORF">Psi02_72650</name>
</gene>
<accession>A0A8J3XST5</accession>
<dbReference type="EMBL" id="BOOQ01000056">
    <property type="protein sequence ID" value="GII50841.1"/>
    <property type="molecule type" value="Genomic_DNA"/>
</dbReference>
<keyword evidence="2" id="KW-1185">Reference proteome</keyword>
<organism evidence="1 2">
    <name type="scientific">Planotetraspora silvatica</name>
    <dbReference type="NCBI Taxonomy" id="234614"/>
    <lineage>
        <taxon>Bacteria</taxon>
        <taxon>Bacillati</taxon>
        <taxon>Actinomycetota</taxon>
        <taxon>Actinomycetes</taxon>
        <taxon>Streptosporangiales</taxon>
        <taxon>Streptosporangiaceae</taxon>
        <taxon>Planotetraspora</taxon>
    </lineage>
</organism>
<name>A0A8J3XST5_9ACTN</name>
<comment type="caution">
    <text evidence="1">The sequence shown here is derived from an EMBL/GenBank/DDBJ whole genome shotgun (WGS) entry which is preliminary data.</text>
</comment>
<dbReference type="Proteomes" id="UP000644610">
    <property type="component" value="Unassembled WGS sequence"/>
</dbReference>
<dbReference type="AlphaFoldDB" id="A0A8J3XST5"/>
<protein>
    <submittedName>
        <fullName evidence="1">Uncharacterized protein</fullName>
    </submittedName>
</protein>
<reference evidence="1" key="1">
    <citation type="submission" date="2021-01" db="EMBL/GenBank/DDBJ databases">
        <title>Whole genome shotgun sequence of Planotetraspora silvatica NBRC 100141.</title>
        <authorList>
            <person name="Komaki H."/>
            <person name="Tamura T."/>
        </authorList>
    </citation>
    <scope>NUCLEOTIDE SEQUENCE</scope>
    <source>
        <strain evidence="1">NBRC 100141</strain>
    </source>
</reference>
<evidence type="ECO:0000313" key="1">
    <source>
        <dbReference type="EMBL" id="GII50841.1"/>
    </source>
</evidence>
<evidence type="ECO:0000313" key="2">
    <source>
        <dbReference type="Proteomes" id="UP000644610"/>
    </source>
</evidence>
<proteinExistence type="predicted"/>